<sequence length="156" mass="18059">MEKPKQIREVLTNCVQHLKTNPDKLHLFIAPGNVESTGASSLSFEWQYPLTIGVEDFAGHPDQIMVPLLAWLRQHQPELMTNDEKRKDGITFEAEYLANDLIDLIITVKLTERVRVWQNEQGIGWEHLPEPPEDPYDGITWELFINGEYQPWPPTN</sequence>
<evidence type="ECO:0000313" key="2">
    <source>
        <dbReference type="Proteomes" id="UP000179934"/>
    </source>
</evidence>
<evidence type="ECO:0000313" key="1">
    <source>
        <dbReference type="EMBL" id="OHY92463.1"/>
    </source>
</evidence>
<dbReference type="EMBL" id="MKFU01000014">
    <property type="protein sequence ID" value="OHY92463.1"/>
    <property type="molecule type" value="Genomic_DNA"/>
</dbReference>
<protein>
    <submittedName>
        <fullName evidence="1">Phage tail protein</fullName>
    </submittedName>
</protein>
<dbReference type="STRING" id="646.BJD16_13340"/>
<dbReference type="GeneID" id="58923831"/>
<dbReference type="OrthoDB" id="8564199at2"/>
<proteinExistence type="predicted"/>
<dbReference type="Proteomes" id="UP000179934">
    <property type="component" value="Unassembled WGS sequence"/>
</dbReference>
<reference evidence="1 2" key="1">
    <citation type="submission" date="2016-09" db="EMBL/GenBank/DDBJ databases">
        <title>Draft Genome Sequence of Aeromonas sobria Strain 08005, Isolated from Sick Rana catesbeiana.</title>
        <authorList>
            <person name="Yang Q."/>
        </authorList>
    </citation>
    <scope>NUCLEOTIDE SEQUENCE [LARGE SCALE GENOMIC DNA]</scope>
    <source>
        <strain evidence="1 2">08005</strain>
    </source>
</reference>
<dbReference type="InterPro" id="IPR009678">
    <property type="entry name" value="Phage_tail_completion_R"/>
</dbReference>
<dbReference type="RefSeq" id="WP_042023256.1">
    <property type="nucleotide sequence ID" value="NZ_CDBW01000041.1"/>
</dbReference>
<dbReference type="AlphaFoldDB" id="A0A1S2CXG2"/>
<dbReference type="Pfam" id="PF06891">
    <property type="entry name" value="P2_Phage_GpR"/>
    <property type="match status" value="1"/>
</dbReference>
<organism evidence="1 2">
    <name type="scientific">Aeromonas sobria</name>
    <dbReference type="NCBI Taxonomy" id="646"/>
    <lineage>
        <taxon>Bacteria</taxon>
        <taxon>Pseudomonadati</taxon>
        <taxon>Pseudomonadota</taxon>
        <taxon>Gammaproteobacteria</taxon>
        <taxon>Aeromonadales</taxon>
        <taxon>Aeromonadaceae</taxon>
        <taxon>Aeromonas</taxon>
    </lineage>
</organism>
<gene>
    <name evidence="1" type="ORF">BJD16_13340</name>
</gene>
<name>A0A1S2CXG2_AERSO</name>
<comment type="caution">
    <text evidence="1">The sequence shown here is derived from an EMBL/GenBank/DDBJ whole genome shotgun (WGS) entry which is preliminary data.</text>
</comment>
<accession>A0A1S2CXG2</accession>